<feature type="compositionally biased region" description="Pro residues" evidence="1">
    <location>
        <begin position="145"/>
        <end position="154"/>
    </location>
</feature>
<evidence type="ECO:0000313" key="2">
    <source>
        <dbReference type="EMBL" id="JAT71511.1"/>
    </source>
</evidence>
<feature type="compositionally biased region" description="Polar residues" evidence="1">
    <location>
        <begin position="93"/>
        <end position="110"/>
    </location>
</feature>
<feature type="compositionally biased region" description="Basic and acidic residues" evidence="1">
    <location>
        <begin position="222"/>
        <end position="231"/>
    </location>
</feature>
<protein>
    <submittedName>
        <fullName evidence="2">Uncharacterized protein</fullName>
    </submittedName>
</protein>
<accession>A0A1D1ZXD1</accession>
<dbReference type="AlphaFoldDB" id="A0A1D1ZXD1"/>
<name>A0A1D1ZXD1_AUXPR</name>
<feature type="compositionally biased region" description="Basic and acidic residues" evidence="1">
    <location>
        <begin position="185"/>
        <end position="202"/>
    </location>
</feature>
<evidence type="ECO:0000256" key="1">
    <source>
        <dbReference type="SAM" id="MobiDB-lite"/>
    </source>
</evidence>
<feature type="region of interest" description="Disordered" evidence="1">
    <location>
        <begin position="58"/>
        <end position="277"/>
    </location>
</feature>
<feature type="compositionally biased region" description="Low complexity" evidence="1">
    <location>
        <begin position="111"/>
        <end position="127"/>
    </location>
</feature>
<dbReference type="EMBL" id="GDKF01007111">
    <property type="protein sequence ID" value="JAT71511.1"/>
    <property type="molecule type" value="Transcribed_RNA"/>
</dbReference>
<feature type="compositionally biased region" description="Basic and acidic residues" evidence="1">
    <location>
        <begin position="249"/>
        <end position="258"/>
    </location>
</feature>
<proteinExistence type="predicted"/>
<organism evidence="2">
    <name type="scientific">Auxenochlorella protothecoides</name>
    <name type="common">Green microalga</name>
    <name type="synonym">Chlorella protothecoides</name>
    <dbReference type="NCBI Taxonomy" id="3075"/>
    <lineage>
        <taxon>Eukaryota</taxon>
        <taxon>Viridiplantae</taxon>
        <taxon>Chlorophyta</taxon>
        <taxon>core chlorophytes</taxon>
        <taxon>Trebouxiophyceae</taxon>
        <taxon>Chlorellales</taxon>
        <taxon>Chlorellaceae</taxon>
        <taxon>Auxenochlorella</taxon>
    </lineage>
</organism>
<feature type="compositionally biased region" description="Low complexity" evidence="1">
    <location>
        <begin position="169"/>
        <end position="179"/>
    </location>
</feature>
<sequence length="277" mass="29850">MPPRSSSLSPLLRAYFQQGNSSWSLETFNQIRSSAGASLADSARRGYAATRAALRSALPAQEAEAVERSVPRAPPNKARGSHNQGSPAAGPSTRHTPGTSTARAQVNGNVQRQPGPQQQPQSGPRSRAAGPHTPPAPRPRHIPRTAPPSPPPQRPGVNHIPAPRPPGGAPRAAASPGKATPGGAARREARHPRTPEQQREWLKATGKWIDRSAPGATWKHPRTPEEQREWLRANGMLWEAGAQPRRHPRTPDEQREWLRAQGKLGPDQAPRWGSAGD</sequence>
<gene>
    <name evidence="2" type="ORF">g.60792</name>
</gene>
<feature type="non-terminal residue" evidence="2">
    <location>
        <position position="277"/>
    </location>
</feature>
<reference evidence="2" key="1">
    <citation type="submission" date="2015-08" db="EMBL/GenBank/DDBJ databases">
        <authorList>
            <person name="Babu N.S."/>
            <person name="Beckwith C.J."/>
            <person name="Beseler K.G."/>
            <person name="Brison A."/>
            <person name="Carone J.V."/>
            <person name="Caskin T.P."/>
            <person name="Diamond M."/>
            <person name="Durham M.E."/>
            <person name="Foxe J.M."/>
            <person name="Go M."/>
            <person name="Henderson B.A."/>
            <person name="Jones I.B."/>
            <person name="McGettigan J.A."/>
            <person name="Micheletti S.J."/>
            <person name="Nasrallah M.E."/>
            <person name="Ortiz D."/>
            <person name="Piller C.R."/>
            <person name="Privatt S.R."/>
            <person name="Schneider S.L."/>
            <person name="Sharp S."/>
            <person name="Smith T.C."/>
            <person name="Stanton J.D."/>
            <person name="Ullery H.E."/>
            <person name="Wilson R.J."/>
            <person name="Serrano M.G."/>
            <person name="Buck G."/>
            <person name="Lee V."/>
            <person name="Wang Y."/>
            <person name="Carvalho R."/>
            <person name="Voegtly L."/>
            <person name="Shi R."/>
            <person name="Duckworth R."/>
            <person name="Johnson A."/>
            <person name="Loviza R."/>
            <person name="Walstead R."/>
            <person name="Shah Z."/>
            <person name="Kiflezghi M."/>
            <person name="Wade K."/>
            <person name="Ball S.L."/>
            <person name="Bradley K.W."/>
            <person name="Asai D.J."/>
            <person name="Bowman C.A."/>
            <person name="Russell D.A."/>
            <person name="Pope W.H."/>
            <person name="Jacobs-Sera D."/>
            <person name="Hendrix R.W."/>
            <person name="Hatfull G.F."/>
        </authorList>
    </citation>
    <scope>NUCLEOTIDE SEQUENCE</scope>
</reference>